<keyword evidence="2" id="KW-1185">Reference proteome</keyword>
<sequence>MAFLALSVAAKRVQELEDTLRRLTLSGHDERERLISQLATGPSPQNSTASSEPLGEGSTTNDGSRDDSLQRPELDQAEVSIDEHGELQYFGATSRFHLQQPRQDSQTASESPESSREHIDEGYHKKWLLSNARFRASLERQANASLAANPDIDPSAAMELLEIYWAWQGPLHNCVYRPCFYRDMALDGPYCSPFLLNVLFAHACRHTKPTDPRYAQYNMGEYFLIKAKQNLVDEFSLTKPRIPTIQGLLILGGRQCAVGKHSEGWLFTGMAIRMLKDLGLHLQSGNNPSLAKLEPDDLEATKRLCLSAYAWDKSISLCLGRRPALSEMPFHPSSLLDPVGDDDPWRPRYLGGLEETYPPIKSQITLCFSWFCRLSMLVHEMYNTVYSEKPNGVKVQDILDLEERLRQFYRNLPSSLRRDDIASAAYCPPPHIFCLNLLYHTLLILLFRPFYPLQTDPLPRNQVLADRAREVCVEEAVLVNDFFRAYGQTFNFEKQSYLISYCVYTAATIEVQQVHDRDPAASARATDRLCTILKMLETEAKQTPGIRRSVDIIKSRLKGKGASPGQIRSDNDKGKEVPSPKMKIATGLIQGSAGTSDDSFSHLPLSSQQHSPSLHTYPESHVRNPHVQIYDQQWVPQPDITSVYGDPVNTEMMDAPWVGDWRAYSLSGGFVPDTRDLRFAETFWGGPSSSN</sequence>
<proteinExistence type="predicted"/>
<reference evidence="1" key="1">
    <citation type="submission" date="2022-10" db="EMBL/GenBank/DDBJ databases">
        <title>Complete Genome of Trichothecium roseum strain YXFP-22015, a Plant Pathogen Isolated from Citrus.</title>
        <authorList>
            <person name="Wang Y."/>
            <person name="Zhu L."/>
        </authorList>
    </citation>
    <scope>NUCLEOTIDE SEQUENCE</scope>
    <source>
        <strain evidence="1">YXFP-22015</strain>
    </source>
</reference>
<comment type="caution">
    <text evidence="1">The sequence shown here is derived from an EMBL/GenBank/DDBJ whole genome shotgun (WGS) entry which is preliminary data.</text>
</comment>
<name>A0ACC0V1E3_9HYPO</name>
<gene>
    <name evidence="1" type="ORF">N3K66_004369</name>
</gene>
<protein>
    <submittedName>
        <fullName evidence="1">Uncharacterized protein</fullName>
    </submittedName>
</protein>
<organism evidence="1 2">
    <name type="scientific">Trichothecium roseum</name>
    <dbReference type="NCBI Taxonomy" id="47278"/>
    <lineage>
        <taxon>Eukaryota</taxon>
        <taxon>Fungi</taxon>
        <taxon>Dikarya</taxon>
        <taxon>Ascomycota</taxon>
        <taxon>Pezizomycotina</taxon>
        <taxon>Sordariomycetes</taxon>
        <taxon>Hypocreomycetidae</taxon>
        <taxon>Hypocreales</taxon>
        <taxon>Hypocreales incertae sedis</taxon>
        <taxon>Trichothecium</taxon>
    </lineage>
</organism>
<accession>A0ACC0V1E3</accession>
<evidence type="ECO:0000313" key="1">
    <source>
        <dbReference type="EMBL" id="KAI9900107.1"/>
    </source>
</evidence>
<dbReference type="EMBL" id="CM047943">
    <property type="protein sequence ID" value="KAI9900107.1"/>
    <property type="molecule type" value="Genomic_DNA"/>
</dbReference>
<dbReference type="Proteomes" id="UP001163324">
    <property type="component" value="Chromosome 4"/>
</dbReference>
<evidence type="ECO:0000313" key="2">
    <source>
        <dbReference type="Proteomes" id="UP001163324"/>
    </source>
</evidence>